<dbReference type="EMBL" id="CP113089">
    <property type="protein sequence ID" value="WAB80540.1"/>
    <property type="molecule type" value="Genomic_DNA"/>
</dbReference>
<dbReference type="Proteomes" id="UP001164706">
    <property type="component" value="Chromosome"/>
</dbReference>
<protein>
    <submittedName>
        <fullName evidence="2">Uncharacterized protein</fullName>
    </submittedName>
</protein>
<keyword evidence="3" id="KW-1185">Reference proteome</keyword>
<dbReference type="AlphaFoldDB" id="A0A9E8S7J2"/>
<dbReference type="RefSeq" id="WP_267780212.1">
    <property type="nucleotide sequence ID" value="NZ_CP113089.1"/>
</dbReference>
<keyword evidence="1" id="KW-0472">Membrane</keyword>
<reference evidence="2" key="1">
    <citation type="submission" date="2022-11" db="EMBL/GenBank/DDBJ databases">
        <title>Description of Microcella daejonensis nov. sp, isolated from riverside soil.</title>
        <authorList>
            <person name="Molina K.M."/>
            <person name="Kim S.B."/>
        </authorList>
    </citation>
    <scope>NUCLEOTIDE SEQUENCE</scope>
    <source>
        <strain evidence="2">MMS21-STM12</strain>
    </source>
</reference>
<keyword evidence="1" id="KW-0812">Transmembrane</keyword>
<gene>
    <name evidence="2" type="ORF">OVN18_08125</name>
</gene>
<dbReference type="KEGG" id="mdb:OVN18_08125"/>
<feature type="transmembrane region" description="Helical" evidence="1">
    <location>
        <begin position="36"/>
        <end position="57"/>
    </location>
</feature>
<evidence type="ECO:0000313" key="3">
    <source>
        <dbReference type="Proteomes" id="UP001164706"/>
    </source>
</evidence>
<proteinExistence type="predicted"/>
<sequence length="124" mass="13504">MDDDPRELRDDGFDDDLLEELESANRFERRRRVMKWVSIATMVAMVVPGVLTTVGIAQSTAARSCRLAVDLAASERTTARAAFEFSSLETLGWNCYAVTASGEVRVAMLGLIPGPPRLTPSVAS</sequence>
<organism evidence="2 3">
    <name type="scientific">Microcella daejeonensis</name>
    <dbReference type="NCBI Taxonomy" id="2994971"/>
    <lineage>
        <taxon>Bacteria</taxon>
        <taxon>Bacillati</taxon>
        <taxon>Actinomycetota</taxon>
        <taxon>Actinomycetes</taxon>
        <taxon>Micrococcales</taxon>
        <taxon>Microbacteriaceae</taxon>
        <taxon>Microcella</taxon>
    </lineage>
</organism>
<keyword evidence="1" id="KW-1133">Transmembrane helix</keyword>
<evidence type="ECO:0000313" key="2">
    <source>
        <dbReference type="EMBL" id="WAB80540.1"/>
    </source>
</evidence>
<accession>A0A9E8S7J2</accession>
<evidence type="ECO:0000256" key="1">
    <source>
        <dbReference type="SAM" id="Phobius"/>
    </source>
</evidence>
<name>A0A9E8S7J2_9MICO</name>